<dbReference type="OrthoDB" id="9799384at2"/>
<dbReference type="InterPro" id="IPR001387">
    <property type="entry name" value="Cro/C1-type_HTH"/>
</dbReference>
<gene>
    <name evidence="5" type="ORF">C7C56_002150</name>
</gene>
<organism evidence="5 6">
    <name type="scientific">Massilia glaciei</name>
    <dbReference type="NCBI Taxonomy" id="1524097"/>
    <lineage>
        <taxon>Bacteria</taxon>
        <taxon>Pseudomonadati</taxon>
        <taxon>Pseudomonadota</taxon>
        <taxon>Betaproteobacteria</taxon>
        <taxon>Burkholderiales</taxon>
        <taxon>Oxalobacteraceae</taxon>
        <taxon>Telluria group</taxon>
        <taxon>Massilia</taxon>
    </lineage>
</organism>
<dbReference type="PANTHER" id="PTHR36511:SF4">
    <property type="entry name" value="ANTITOXIN MQSA"/>
    <property type="match status" value="1"/>
</dbReference>
<protein>
    <submittedName>
        <fullName evidence="5">Helix-turn-helix domain-containing protein</fullName>
    </submittedName>
</protein>
<feature type="domain" description="HTH cro/C1-type" evidence="4">
    <location>
        <begin position="44"/>
        <end position="80"/>
    </location>
</feature>
<dbReference type="CDD" id="cd00093">
    <property type="entry name" value="HTH_XRE"/>
    <property type="match status" value="1"/>
</dbReference>
<comment type="caution">
    <text evidence="5">The sequence shown here is derived from an EMBL/GenBank/DDBJ whole genome shotgun (WGS) entry which is preliminary data.</text>
</comment>
<proteinExistence type="predicted"/>
<dbReference type="InterPro" id="IPR010982">
    <property type="entry name" value="Lambda_DNA-bd_dom_sf"/>
</dbReference>
<keyword evidence="6" id="KW-1185">Reference proteome</keyword>
<dbReference type="GO" id="GO:0003677">
    <property type="term" value="F:DNA binding"/>
    <property type="evidence" value="ECO:0007669"/>
    <property type="project" value="UniProtKB-KW"/>
</dbReference>
<accession>A0A2U2I6K7</accession>
<dbReference type="Proteomes" id="UP000241421">
    <property type="component" value="Unassembled WGS sequence"/>
</dbReference>
<reference evidence="5 6" key="1">
    <citation type="submission" date="2018-04" db="EMBL/GenBank/DDBJ databases">
        <title>Massilia violaceinigra sp. nov., a novel purple-pigmented bacterium isolated from Tianshan glacier, Xinjiang, China.</title>
        <authorList>
            <person name="Wang H."/>
        </authorList>
    </citation>
    <scope>NUCLEOTIDE SEQUENCE [LARGE SCALE GENOMIC DNA]</scope>
    <source>
        <strain evidence="5 6">B448-2</strain>
    </source>
</reference>
<sequence length="102" mass="11107">MAKNKQASKPSSSRIDLGEELLASVREMKANIRGRTHQPEVSEIASARLASGLSQAAFASLMGVSVRTLQDWEQGRREPSGAARTLIKVAERHPEVLRELVG</sequence>
<evidence type="ECO:0000256" key="1">
    <source>
        <dbReference type="ARBA" id="ARBA00023015"/>
    </source>
</evidence>
<keyword evidence="2" id="KW-0238">DNA-binding</keyword>
<dbReference type="EMBL" id="PXWF02000029">
    <property type="protein sequence ID" value="PWF55391.1"/>
    <property type="molecule type" value="Genomic_DNA"/>
</dbReference>
<dbReference type="InterPro" id="IPR052359">
    <property type="entry name" value="HTH-type_reg/antitoxin"/>
</dbReference>
<dbReference type="AlphaFoldDB" id="A0A2U2I6K7"/>
<keyword evidence="3" id="KW-0804">Transcription</keyword>
<dbReference type="PROSITE" id="PS50943">
    <property type="entry name" value="HTH_CROC1"/>
    <property type="match status" value="1"/>
</dbReference>
<evidence type="ECO:0000256" key="3">
    <source>
        <dbReference type="ARBA" id="ARBA00023163"/>
    </source>
</evidence>
<keyword evidence="1" id="KW-0805">Transcription regulation</keyword>
<dbReference type="SUPFAM" id="SSF47413">
    <property type="entry name" value="lambda repressor-like DNA-binding domains"/>
    <property type="match status" value="1"/>
</dbReference>
<dbReference type="Pfam" id="PF01381">
    <property type="entry name" value="HTH_3"/>
    <property type="match status" value="1"/>
</dbReference>
<dbReference type="SMART" id="SM00530">
    <property type="entry name" value="HTH_XRE"/>
    <property type="match status" value="1"/>
</dbReference>
<dbReference type="RefSeq" id="WP_106755857.1">
    <property type="nucleotide sequence ID" value="NZ_PXWF02000029.1"/>
</dbReference>
<evidence type="ECO:0000313" key="5">
    <source>
        <dbReference type="EMBL" id="PWF55391.1"/>
    </source>
</evidence>
<evidence type="ECO:0000259" key="4">
    <source>
        <dbReference type="PROSITE" id="PS50943"/>
    </source>
</evidence>
<evidence type="ECO:0000313" key="6">
    <source>
        <dbReference type="Proteomes" id="UP000241421"/>
    </source>
</evidence>
<dbReference type="PANTHER" id="PTHR36511">
    <property type="entry name" value="MERR FAMILY BACTERIAL REGULATORY PROTEIN"/>
    <property type="match status" value="1"/>
</dbReference>
<name>A0A2U2I6K7_9BURK</name>
<evidence type="ECO:0000256" key="2">
    <source>
        <dbReference type="ARBA" id="ARBA00023125"/>
    </source>
</evidence>
<dbReference type="Gene3D" id="1.10.260.40">
    <property type="entry name" value="lambda repressor-like DNA-binding domains"/>
    <property type="match status" value="1"/>
</dbReference>